<accession>A0AAD9JGZ3</accession>
<evidence type="ECO:0000256" key="4">
    <source>
        <dbReference type="ARBA" id="ARBA00022771"/>
    </source>
</evidence>
<feature type="domain" description="C2H2-type" evidence="8">
    <location>
        <begin position="73"/>
        <end position="100"/>
    </location>
</feature>
<dbReference type="InterPro" id="IPR036236">
    <property type="entry name" value="Znf_C2H2_sf"/>
</dbReference>
<organism evidence="9 10">
    <name type="scientific">Ridgeia piscesae</name>
    <name type="common">Tubeworm</name>
    <dbReference type="NCBI Taxonomy" id="27915"/>
    <lineage>
        <taxon>Eukaryota</taxon>
        <taxon>Metazoa</taxon>
        <taxon>Spiralia</taxon>
        <taxon>Lophotrochozoa</taxon>
        <taxon>Annelida</taxon>
        <taxon>Polychaeta</taxon>
        <taxon>Sedentaria</taxon>
        <taxon>Canalipalpata</taxon>
        <taxon>Sabellida</taxon>
        <taxon>Siboglinidae</taxon>
        <taxon>Ridgeia</taxon>
    </lineage>
</organism>
<dbReference type="Pfam" id="PF00096">
    <property type="entry name" value="zf-C2H2"/>
    <property type="match status" value="1"/>
</dbReference>
<feature type="domain" description="C2H2-type" evidence="8">
    <location>
        <begin position="45"/>
        <end position="72"/>
    </location>
</feature>
<evidence type="ECO:0000259" key="8">
    <source>
        <dbReference type="PROSITE" id="PS50157"/>
    </source>
</evidence>
<keyword evidence="3" id="KW-0677">Repeat</keyword>
<dbReference type="SUPFAM" id="SSF57667">
    <property type="entry name" value="beta-beta-alpha zinc fingers"/>
    <property type="match status" value="2"/>
</dbReference>
<dbReference type="AlphaFoldDB" id="A0AAD9JGZ3"/>
<evidence type="ECO:0000256" key="3">
    <source>
        <dbReference type="ARBA" id="ARBA00022737"/>
    </source>
</evidence>
<reference evidence="9" key="1">
    <citation type="journal article" date="2023" name="Mol. Biol. Evol.">
        <title>Third-Generation Sequencing Reveals the Adaptive Role of the Epigenome in Three Deep-Sea Polychaetes.</title>
        <authorList>
            <person name="Perez M."/>
            <person name="Aroh O."/>
            <person name="Sun Y."/>
            <person name="Lan Y."/>
            <person name="Juniper S.K."/>
            <person name="Young C.R."/>
            <person name="Angers B."/>
            <person name="Qian P.Y."/>
        </authorList>
    </citation>
    <scope>NUCLEOTIDE SEQUENCE</scope>
    <source>
        <strain evidence="9">R07B-5</strain>
    </source>
</reference>
<dbReference type="PANTHER" id="PTHR16515:SF49">
    <property type="entry name" value="GASTRULA ZINC FINGER PROTEIN XLCGF49.1-LIKE-RELATED"/>
    <property type="match status" value="1"/>
</dbReference>
<dbReference type="InterPro" id="IPR013087">
    <property type="entry name" value="Znf_C2H2_type"/>
</dbReference>
<keyword evidence="6" id="KW-0539">Nucleus</keyword>
<gene>
    <name evidence="9" type="ORF">NP493_2440g00000</name>
</gene>
<keyword evidence="10" id="KW-1185">Reference proteome</keyword>
<evidence type="ECO:0000256" key="1">
    <source>
        <dbReference type="ARBA" id="ARBA00004123"/>
    </source>
</evidence>
<evidence type="ECO:0000313" key="10">
    <source>
        <dbReference type="Proteomes" id="UP001209878"/>
    </source>
</evidence>
<dbReference type="SMART" id="SM00355">
    <property type="entry name" value="ZnF_C2H2"/>
    <property type="match status" value="3"/>
</dbReference>
<keyword evidence="5" id="KW-0862">Zinc</keyword>
<dbReference type="FunFam" id="3.30.160.60:FF:002343">
    <property type="entry name" value="Zinc finger protein 33A"/>
    <property type="match status" value="1"/>
</dbReference>
<evidence type="ECO:0000256" key="2">
    <source>
        <dbReference type="ARBA" id="ARBA00022723"/>
    </source>
</evidence>
<name>A0AAD9JGZ3_RIDPI</name>
<dbReference type="GO" id="GO:0010468">
    <property type="term" value="P:regulation of gene expression"/>
    <property type="evidence" value="ECO:0007669"/>
    <property type="project" value="TreeGrafter"/>
</dbReference>
<dbReference type="Proteomes" id="UP001209878">
    <property type="component" value="Unassembled WGS sequence"/>
</dbReference>
<dbReference type="PROSITE" id="PS50157">
    <property type="entry name" value="ZINC_FINGER_C2H2_2"/>
    <property type="match status" value="2"/>
</dbReference>
<dbReference type="GO" id="GO:0008270">
    <property type="term" value="F:zinc ion binding"/>
    <property type="evidence" value="ECO:0007669"/>
    <property type="project" value="UniProtKB-KW"/>
</dbReference>
<sequence>MQCNVVDTSVLPRSDKNLCEWKQVTCGSIFNMAVNVKTWTIVKRFKCGTCGTCFLRNVVLLQHDRIHTVEKPGKCDTCDAQFSQSGNLKKHVRVHTREKSYECDTCGAQFYKVVFEEHVRIHTGINHTNVIPVVHNSQKVVI</sequence>
<evidence type="ECO:0000256" key="5">
    <source>
        <dbReference type="ARBA" id="ARBA00022833"/>
    </source>
</evidence>
<dbReference type="PROSITE" id="PS00028">
    <property type="entry name" value="ZINC_FINGER_C2H2_1"/>
    <property type="match status" value="2"/>
</dbReference>
<dbReference type="GO" id="GO:0005634">
    <property type="term" value="C:nucleus"/>
    <property type="evidence" value="ECO:0007669"/>
    <property type="project" value="UniProtKB-SubCell"/>
</dbReference>
<dbReference type="InterPro" id="IPR050331">
    <property type="entry name" value="Zinc_finger"/>
</dbReference>
<dbReference type="Gene3D" id="3.30.160.60">
    <property type="entry name" value="Classic Zinc Finger"/>
    <property type="match status" value="3"/>
</dbReference>
<protein>
    <recommendedName>
        <fullName evidence="8">C2H2-type domain-containing protein</fullName>
    </recommendedName>
</protein>
<evidence type="ECO:0000313" key="9">
    <source>
        <dbReference type="EMBL" id="KAK2152582.1"/>
    </source>
</evidence>
<comment type="caution">
    <text evidence="9">The sequence shown here is derived from an EMBL/GenBank/DDBJ whole genome shotgun (WGS) entry which is preliminary data.</text>
</comment>
<keyword evidence="4 7" id="KW-0863">Zinc-finger</keyword>
<evidence type="ECO:0000256" key="6">
    <source>
        <dbReference type="ARBA" id="ARBA00023242"/>
    </source>
</evidence>
<dbReference type="PANTHER" id="PTHR16515">
    <property type="entry name" value="PR DOMAIN ZINC FINGER PROTEIN"/>
    <property type="match status" value="1"/>
</dbReference>
<keyword evidence="2" id="KW-0479">Metal-binding</keyword>
<dbReference type="EMBL" id="JAODUO010002433">
    <property type="protein sequence ID" value="KAK2152582.1"/>
    <property type="molecule type" value="Genomic_DNA"/>
</dbReference>
<comment type="subcellular location">
    <subcellularLocation>
        <location evidence="1">Nucleus</location>
    </subcellularLocation>
</comment>
<evidence type="ECO:0000256" key="7">
    <source>
        <dbReference type="PROSITE-ProRule" id="PRU00042"/>
    </source>
</evidence>
<proteinExistence type="predicted"/>